<evidence type="ECO:0000313" key="3">
    <source>
        <dbReference type="EMBL" id="MDN3567272.1"/>
    </source>
</evidence>
<evidence type="ECO:0000313" key="4">
    <source>
        <dbReference type="Proteomes" id="UP001529369"/>
    </source>
</evidence>
<accession>A0ABT8ABT9</accession>
<dbReference type="InterPro" id="IPR009936">
    <property type="entry name" value="DUF1468"/>
</dbReference>
<dbReference type="RefSeq" id="WP_290319293.1">
    <property type="nucleotide sequence ID" value="NZ_JAUFPN010000191.1"/>
</dbReference>
<feature type="transmembrane region" description="Helical" evidence="1">
    <location>
        <begin position="130"/>
        <end position="152"/>
    </location>
</feature>
<feature type="transmembrane region" description="Helical" evidence="1">
    <location>
        <begin position="50"/>
        <end position="69"/>
    </location>
</feature>
<sequence>MIRPSAGPSNRAVEIGTALAFTAAGGAALWDSLRLGIGWGTDGPQSGTFPFWIGLALVAASTGTLVQAARTRGELGIFASWPQLRLVASVLVPNILYVAAIPFAGIYVASAVMVAWFMRRLGGFGWARSVLAGIATAVATFVIFEIWFLVALPKGPLETALGY</sequence>
<feature type="domain" description="DUF1468" evidence="2">
    <location>
        <begin position="18"/>
        <end position="153"/>
    </location>
</feature>
<keyword evidence="1" id="KW-0812">Transmembrane</keyword>
<keyword evidence="4" id="KW-1185">Reference proteome</keyword>
<evidence type="ECO:0000256" key="1">
    <source>
        <dbReference type="SAM" id="Phobius"/>
    </source>
</evidence>
<evidence type="ECO:0000259" key="2">
    <source>
        <dbReference type="Pfam" id="PF07331"/>
    </source>
</evidence>
<reference evidence="4" key="1">
    <citation type="journal article" date="2019" name="Int. J. Syst. Evol. Microbiol.">
        <title>The Global Catalogue of Microorganisms (GCM) 10K type strain sequencing project: providing services to taxonomists for standard genome sequencing and annotation.</title>
        <authorList>
            <consortium name="The Broad Institute Genomics Platform"/>
            <consortium name="The Broad Institute Genome Sequencing Center for Infectious Disease"/>
            <person name="Wu L."/>
            <person name="Ma J."/>
        </authorList>
    </citation>
    <scope>NUCLEOTIDE SEQUENCE [LARGE SCALE GENOMIC DNA]</scope>
    <source>
        <strain evidence="4">CECT 7131</strain>
    </source>
</reference>
<protein>
    <submittedName>
        <fullName evidence="3">Tripartite tricarboxylate transporter TctB family protein</fullName>
    </submittedName>
</protein>
<feature type="transmembrane region" description="Helical" evidence="1">
    <location>
        <begin position="12"/>
        <end position="30"/>
    </location>
</feature>
<organism evidence="3 4">
    <name type="scientific">Paeniroseomonas aquatica</name>
    <dbReference type="NCBI Taxonomy" id="373043"/>
    <lineage>
        <taxon>Bacteria</taxon>
        <taxon>Pseudomonadati</taxon>
        <taxon>Pseudomonadota</taxon>
        <taxon>Alphaproteobacteria</taxon>
        <taxon>Acetobacterales</taxon>
        <taxon>Acetobacteraceae</taxon>
        <taxon>Paeniroseomonas</taxon>
    </lineage>
</organism>
<dbReference type="Proteomes" id="UP001529369">
    <property type="component" value="Unassembled WGS sequence"/>
</dbReference>
<keyword evidence="1" id="KW-1133">Transmembrane helix</keyword>
<name>A0ABT8ABT9_9PROT</name>
<feature type="transmembrane region" description="Helical" evidence="1">
    <location>
        <begin position="90"/>
        <end position="118"/>
    </location>
</feature>
<keyword evidence="1" id="KW-0472">Membrane</keyword>
<proteinExistence type="predicted"/>
<gene>
    <name evidence="3" type="ORF">QWZ14_23075</name>
</gene>
<dbReference type="EMBL" id="JAUFPN010000191">
    <property type="protein sequence ID" value="MDN3567272.1"/>
    <property type="molecule type" value="Genomic_DNA"/>
</dbReference>
<comment type="caution">
    <text evidence="3">The sequence shown here is derived from an EMBL/GenBank/DDBJ whole genome shotgun (WGS) entry which is preliminary data.</text>
</comment>
<dbReference type="Pfam" id="PF07331">
    <property type="entry name" value="TctB"/>
    <property type="match status" value="1"/>
</dbReference>